<comment type="similarity">
    <text evidence="4">Belongs to the N-acetylmuramoyl-L-alanine amidase 2 family.</text>
</comment>
<dbReference type="FunFam" id="3.40.80.10:FF:000002">
    <property type="entry name" value="1,6-anhydro-N-acetylmuramyl-L-alanine amidase"/>
    <property type="match status" value="1"/>
</dbReference>
<proteinExistence type="inferred from homology"/>
<evidence type="ECO:0000256" key="10">
    <source>
        <dbReference type="ARBA" id="ARBA00023316"/>
    </source>
</evidence>
<dbReference type="Proteomes" id="UP000623842">
    <property type="component" value="Unassembled WGS sequence"/>
</dbReference>
<dbReference type="GO" id="GO:0009254">
    <property type="term" value="P:peptidoglycan turnover"/>
    <property type="evidence" value="ECO:0007669"/>
    <property type="project" value="TreeGrafter"/>
</dbReference>
<reference evidence="14" key="2">
    <citation type="submission" date="2020-09" db="EMBL/GenBank/DDBJ databases">
        <authorList>
            <person name="Sun Q."/>
            <person name="Kim S."/>
        </authorList>
    </citation>
    <scope>NUCLEOTIDE SEQUENCE</scope>
    <source>
        <strain evidence="14">KCTC 42731</strain>
    </source>
</reference>
<organism evidence="14 15">
    <name type="scientific">Thalassotalea marina</name>
    <dbReference type="NCBI Taxonomy" id="1673741"/>
    <lineage>
        <taxon>Bacteria</taxon>
        <taxon>Pseudomonadati</taxon>
        <taxon>Pseudomonadota</taxon>
        <taxon>Gammaproteobacteria</taxon>
        <taxon>Alteromonadales</taxon>
        <taxon>Colwelliaceae</taxon>
        <taxon>Thalassotalea</taxon>
    </lineage>
</organism>
<name>A0A919EHM7_9GAMM</name>
<evidence type="ECO:0000256" key="6">
    <source>
        <dbReference type="ARBA" id="ARBA00022490"/>
    </source>
</evidence>
<keyword evidence="8" id="KW-0378">Hydrolase</keyword>
<evidence type="ECO:0000256" key="4">
    <source>
        <dbReference type="ARBA" id="ARBA00007553"/>
    </source>
</evidence>
<keyword evidence="6" id="KW-0963">Cytoplasm</keyword>
<dbReference type="GO" id="GO:0005737">
    <property type="term" value="C:cytoplasm"/>
    <property type="evidence" value="ECO:0007669"/>
    <property type="project" value="UniProtKB-SubCell"/>
</dbReference>
<dbReference type="SUPFAM" id="SSF55846">
    <property type="entry name" value="N-acetylmuramoyl-L-alanine amidase-like"/>
    <property type="match status" value="1"/>
</dbReference>
<dbReference type="GO" id="GO:0009253">
    <property type="term" value="P:peptidoglycan catabolic process"/>
    <property type="evidence" value="ECO:0007669"/>
    <property type="project" value="InterPro"/>
</dbReference>
<gene>
    <name evidence="14" type="primary">ampD</name>
    <name evidence="14" type="ORF">GCM10017161_03520</name>
</gene>
<evidence type="ECO:0000256" key="5">
    <source>
        <dbReference type="ARBA" id="ARBA00011901"/>
    </source>
</evidence>
<accession>A0A919EHM7</accession>
<evidence type="ECO:0000256" key="7">
    <source>
        <dbReference type="ARBA" id="ARBA00022723"/>
    </source>
</evidence>
<dbReference type="GO" id="GO:0046872">
    <property type="term" value="F:metal ion binding"/>
    <property type="evidence" value="ECO:0007669"/>
    <property type="project" value="UniProtKB-KW"/>
</dbReference>
<evidence type="ECO:0000256" key="1">
    <source>
        <dbReference type="ARBA" id="ARBA00001561"/>
    </source>
</evidence>
<comment type="cofactor">
    <cofactor evidence="2">
        <name>Zn(2+)</name>
        <dbReference type="ChEBI" id="CHEBI:29105"/>
    </cofactor>
</comment>
<evidence type="ECO:0000256" key="8">
    <source>
        <dbReference type="ARBA" id="ARBA00022801"/>
    </source>
</evidence>
<dbReference type="RefSeq" id="WP_189766991.1">
    <property type="nucleotide sequence ID" value="NZ_BNCK01000001.1"/>
</dbReference>
<dbReference type="CDD" id="cd06583">
    <property type="entry name" value="PGRP"/>
    <property type="match status" value="1"/>
</dbReference>
<dbReference type="PANTHER" id="PTHR30417:SF4">
    <property type="entry name" value="1,6-ANHYDRO-N-ACETYLMURAMYL-L-ALANINE AMIDASE AMPD"/>
    <property type="match status" value="1"/>
</dbReference>
<sequence length="193" mass="21884">MSTTQDFPPLNTNLIIDGWFVGAKKIPSPHFDQREHCSSRNVSLLVVHNISLPPKEFGGPYITDLFLGRLDPNVHPVFEEIYQLRVSAHCLIRRNGEIIQYVSFNDRAWHAGVSNYLGQSKCNDFSIGIELEGADDIPYTDEQYQQLSVLTLAIKVQYPEIADNIVGHCDIAPERKTDPGKAFDWVRFKKLIA</sequence>
<feature type="domain" description="N-acetylmuramoyl-L-alanine amidase" evidence="13">
    <location>
        <begin position="32"/>
        <end position="180"/>
    </location>
</feature>
<evidence type="ECO:0000256" key="3">
    <source>
        <dbReference type="ARBA" id="ARBA00004496"/>
    </source>
</evidence>
<dbReference type="GO" id="GO:0008745">
    <property type="term" value="F:N-acetylmuramoyl-L-alanine amidase activity"/>
    <property type="evidence" value="ECO:0007669"/>
    <property type="project" value="UniProtKB-EC"/>
</dbReference>
<dbReference type="InterPro" id="IPR002502">
    <property type="entry name" value="Amidase_domain"/>
</dbReference>
<dbReference type="PANTHER" id="PTHR30417">
    <property type="entry name" value="N-ACETYLMURAMOYL-L-ALANINE AMIDASE AMID"/>
    <property type="match status" value="1"/>
</dbReference>
<keyword evidence="15" id="KW-1185">Reference proteome</keyword>
<keyword evidence="9" id="KW-0862">Zinc</keyword>
<dbReference type="InterPro" id="IPR036505">
    <property type="entry name" value="Amidase/PGRP_sf"/>
</dbReference>
<comment type="subcellular location">
    <subcellularLocation>
        <location evidence="3">Cytoplasm</location>
    </subcellularLocation>
</comment>
<dbReference type="EC" id="3.5.1.28" evidence="5"/>
<evidence type="ECO:0000313" key="15">
    <source>
        <dbReference type="Proteomes" id="UP000623842"/>
    </source>
</evidence>
<protein>
    <recommendedName>
        <fullName evidence="11">1,6-anhydro-N-acetylmuramyl-L-alanine amidase AmpD</fullName>
        <ecNumber evidence="5">3.5.1.28</ecNumber>
    </recommendedName>
    <alternativeName>
        <fullName evidence="12">N-acetylmuramoyl-L-alanine amidase</fullName>
    </alternativeName>
</protein>
<dbReference type="AlphaFoldDB" id="A0A919EHM7"/>
<evidence type="ECO:0000256" key="12">
    <source>
        <dbReference type="ARBA" id="ARBA00042615"/>
    </source>
</evidence>
<dbReference type="SMART" id="SM00644">
    <property type="entry name" value="Ami_2"/>
    <property type="match status" value="1"/>
</dbReference>
<evidence type="ECO:0000256" key="11">
    <source>
        <dbReference type="ARBA" id="ARBA00039257"/>
    </source>
</evidence>
<dbReference type="InterPro" id="IPR051206">
    <property type="entry name" value="NAMLAA_amidase_2"/>
</dbReference>
<evidence type="ECO:0000313" key="14">
    <source>
        <dbReference type="EMBL" id="GHF79638.1"/>
    </source>
</evidence>
<dbReference type="Pfam" id="PF01510">
    <property type="entry name" value="Amidase_2"/>
    <property type="match status" value="1"/>
</dbReference>
<keyword evidence="10" id="KW-0961">Cell wall biogenesis/degradation</keyword>
<evidence type="ECO:0000259" key="13">
    <source>
        <dbReference type="SMART" id="SM00644"/>
    </source>
</evidence>
<reference evidence="14" key="1">
    <citation type="journal article" date="2014" name="Int. J. Syst. Evol. Microbiol.">
        <title>Complete genome sequence of Corynebacterium casei LMG S-19264T (=DSM 44701T), isolated from a smear-ripened cheese.</title>
        <authorList>
            <consortium name="US DOE Joint Genome Institute (JGI-PGF)"/>
            <person name="Walter F."/>
            <person name="Albersmeier A."/>
            <person name="Kalinowski J."/>
            <person name="Ruckert C."/>
        </authorList>
    </citation>
    <scope>NUCLEOTIDE SEQUENCE</scope>
    <source>
        <strain evidence="14">KCTC 42731</strain>
    </source>
</reference>
<dbReference type="NCBIfam" id="NF008758">
    <property type="entry name" value="PRK11789.1"/>
    <property type="match status" value="1"/>
</dbReference>
<dbReference type="Gene3D" id="3.40.80.10">
    <property type="entry name" value="Peptidoglycan recognition protein-like"/>
    <property type="match status" value="1"/>
</dbReference>
<comment type="catalytic activity">
    <reaction evidence="1">
        <text>Hydrolyzes the link between N-acetylmuramoyl residues and L-amino acid residues in certain cell-wall glycopeptides.</text>
        <dbReference type="EC" id="3.5.1.28"/>
    </reaction>
</comment>
<comment type="caution">
    <text evidence="14">The sequence shown here is derived from an EMBL/GenBank/DDBJ whole genome shotgun (WGS) entry which is preliminary data.</text>
</comment>
<dbReference type="GO" id="GO:0071555">
    <property type="term" value="P:cell wall organization"/>
    <property type="evidence" value="ECO:0007669"/>
    <property type="project" value="UniProtKB-KW"/>
</dbReference>
<evidence type="ECO:0000256" key="9">
    <source>
        <dbReference type="ARBA" id="ARBA00022833"/>
    </source>
</evidence>
<evidence type="ECO:0000256" key="2">
    <source>
        <dbReference type="ARBA" id="ARBA00001947"/>
    </source>
</evidence>
<keyword evidence="7" id="KW-0479">Metal-binding</keyword>
<dbReference type="EMBL" id="BNCK01000001">
    <property type="protein sequence ID" value="GHF79638.1"/>
    <property type="molecule type" value="Genomic_DNA"/>
</dbReference>